<dbReference type="AlphaFoldDB" id="W4G243"/>
<protein>
    <recommendedName>
        <fullName evidence="6">Oxidoreductase</fullName>
    </recommendedName>
</protein>
<evidence type="ECO:0000313" key="5">
    <source>
        <dbReference type="EMBL" id="ETV73787.1"/>
    </source>
</evidence>
<dbReference type="Pfam" id="PF01408">
    <property type="entry name" value="GFO_IDH_MocA"/>
    <property type="match status" value="1"/>
</dbReference>
<accession>W4G243</accession>
<dbReference type="SUPFAM" id="SSF51735">
    <property type="entry name" value="NAD(P)-binding Rossmann-fold domains"/>
    <property type="match status" value="1"/>
</dbReference>
<sequence length="378" mass="40910">MHPDLITVNLLTFCNMTTTSALFRAGLVGFGTAATFFHLPLLQASGRFEVTHVVERTQSLSRSVLPNATIVRSVEALLAATPPVDVVVIATPTNLHYAQAKLALLAKKHVVVDKPFCVSHAEAMELVALAASQGVLLTVFHNRRWDSDFLTVQDLLRQNLLGHVEYVEIHFDRFRPEPKHNWKEDPAIGGGGLLYDLGSHLVDQMLVLFGPPASIQAKVETQRHYGSSSVGTDDYFHLTCQYDSGLVVVVTAGMLVAEIGPKFILRGTNGSFEKYGLDAQEASLRIGGSPATDPTFGVEDESLWGTWTKGPNAGERVPSQRGNYVAYYKGVADAIQHGTPAPVRAEDAARVIEILEQAKAHHVAPPASTANRTTALTG</sequence>
<keyword evidence="2" id="KW-0560">Oxidoreductase</keyword>
<dbReference type="PANTHER" id="PTHR43708:SF5">
    <property type="entry name" value="CONSERVED EXPRESSED OXIDOREDUCTASE (EUROFUNG)-RELATED"/>
    <property type="match status" value="1"/>
</dbReference>
<comment type="similarity">
    <text evidence="1">Belongs to the Gfo/Idh/MocA family.</text>
</comment>
<evidence type="ECO:0000256" key="2">
    <source>
        <dbReference type="ARBA" id="ARBA00023002"/>
    </source>
</evidence>
<dbReference type="InterPro" id="IPR051317">
    <property type="entry name" value="Gfo/Idh/MocA_oxidoreduct"/>
</dbReference>
<evidence type="ECO:0000259" key="3">
    <source>
        <dbReference type="Pfam" id="PF01408"/>
    </source>
</evidence>
<dbReference type="Gene3D" id="3.40.50.720">
    <property type="entry name" value="NAD(P)-binding Rossmann-like Domain"/>
    <property type="match status" value="1"/>
</dbReference>
<feature type="domain" description="Gfo/Idh/MocA-like oxidoreductase N-terminal" evidence="3">
    <location>
        <begin position="23"/>
        <end position="141"/>
    </location>
</feature>
<dbReference type="GO" id="GO:0016491">
    <property type="term" value="F:oxidoreductase activity"/>
    <property type="evidence" value="ECO:0007669"/>
    <property type="project" value="UniProtKB-KW"/>
</dbReference>
<feature type="domain" description="GFO/IDH/MocA-like oxidoreductase" evidence="4">
    <location>
        <begin position="149"/>
        <end position="273"/>
    </location>
</feature>
<evidence type="ECO:0008006" key="6">
    <source>
        <dbReference type="Google" id="ProtNLM"/>
    </source>
</evidence>
<dbReference type="InterPro" id="IPR000683">
    <property type="entry name" value="Gfo/Idh/MocA-like_OxRdtase_N"/>
</dbReference>
<dbReference type="InterPro" id="IPR055170">
    <property type="entry name" value="GFO_IDH_MocA-like_dom"/>
</dbReference>
<dbReference type="GO" id="GO:0000166">
    <property type="term" value="F:nucleotide binding"/>
    <property type="evidence" value="ECO:0007669"/>
    <property type="project" value="InterPro"/>
</dbReference>
<gene>
    <name evidence="5" type="ORF">H257_11478</name>
</gene>
<evidence type="ECO:0000259" key="4">
    <source>
        <dbReference type="Pfam" id="PF22725"/>
    </source>
</evidence>
<dbReference type="VEuPathDB" id="FungiDB:H257_11478"/>
<dbReference type="RefSeq" id="XP_009836723.1">
    <property type="nucleotide sequence ID" value="XM_009838421.1"/>
</dbReference>
<dbReference type="GeneID" id="20813474"/>
<dbReference type="InterPro" id="IPR036291">
    <property type="entry name" value="NAD(P)-bd_dom_sf"/>
</dbReference>
<dbReference type="PANTHER" id="PTHR43708">
    <property type="entry name" value="CONSERVED EXPRESSED OXIDOREDUCTASE (EUROFUNG)"/>
    <property type="match status" value="1"/>
</dbReference>
<dbReference type="STRING" id="112090.W4G243"/>
<dbReference type="Gene3D" id="3.30.360.10">
    <property type="entry name" value="Dihydrodipicolinate Reductase, domain 2"/>
    <property type="match status" value="1"/>
</dbReference>
<proteinExistence type="inferred from homology"/>
<evidence type="ECO:0000256" key="1">
    <source>
        <dbReference type="ARBA" id="ARBA00010928"/>
    </source>
</evidence>
<name>W4G243_APHAT</name>
<reference evidence="5" key="1">
    <citation type="submission" date="2013-12" db="EMBL/GenBank/DDBJ databases">
        <title>The Genome Sequence of Aphanomyces astaci APO3.</title>
        <authorList>
            <consortium name="The Broad Institute Genomics Platform"/>
            <person name="Russ C."/>
            <person name="Tyler B."/>
            <person name="van West P."/>
            <person name="Dieguez-Uribeondo J."/>
            <person name="Young S.K."/>
            <person name="Zeng Q."/>
            <person name="Gargeya S."/>
            <person name="Fitzgerald M."/>
            <person name="Abouelleil A."/>
            <person name="Alvarado L."/>
            <person name="Chapman S.B."/>
            <person name="Gainer-Dewar J."/>
            <person name="Goldberg J."/>
            <person name="Griggs A."/>
            <person name="Gujja S."/>
            <person name="Hansen M."/>
            <person name="Howarth C."/>
            <person name="Imamovic A."/>
            <person name="Ireland A."/>
            <person name="Larimer J."/>
            <person name="McCowan C."/>
            <person name="Murphy C."/>
            <person name="Pearson M."/>
            <person name="Poon T.W."/>
            <person name="Priest M."/>
            <person name="Roberts A."/>
            <person name="Saif S."/>
            <person name="Shea T."/>
            <person name="Sykes S."/>
            <person name="Wortman J."/>
            <person name="Nusbaum C."/>
            <person name="Birren B."/>
        </authorList>
    </citation>
    <scope>NUCLEOTIDE SEQUENCE [LARGE SCALE GENOMIC DNA]</scope>
    <source>
        <strain evidence="5">APO3</strain>
    </source>
</reference>
<dbReference type="EMBL" id="KI913147">
    <property type="protein sequence ID" value="ETV73787.1"/>
    <property type="molecule type" value="Genomic_DNA"/>
</dbReference>
<dbReference type="OrthoDB" id="446809at2759"/>
<organism evidence="5">
    <name type="scientific">Aphanomyces astaci</name>
    <name type="common">Crayfish plague agent</name>
    <dbReference type="NCBI Taxonomy" id="112090"/>
    <lineage>
        <taxon>Eukaryota</taxon>
        <taxon>Sar</taxon>
        <taxon>Stramenopiles</taxon>
        <taxon>Oomycota</taxon>
        <taxon>Saprolegniomycetes</taxon>
        <taxon>Saprolegniales</taxon>
        <taxon>Verrucalvaceae</taxon>
        <taxon>Aphanomyces</taxon>
    </lineage>
</organism>
<dbReference type="Pfam" id="PF22725">
    <property type="entry name" value="GFO_IDH_MocA_C3"/>
    <property type="match status" value="1"/>
</dbReference>